<dbReference type="Pfam" id="PF00487">
    <property type="entry name" value="FA_desaturase"/>
    <property type="match status" value="1"/>
</dbReference>
<dbReference type="RefSeq" id="WP_213162375.1">
    <property type="nucleotide sequence ID" value="NZ_CP058214.1"/>
</dbReference>
<feature type="transmembrane region" description="Helical" evidence="1">
    <location>
        <begin position="31"/>
        <end position="49"/>
    </location>
</feature>
<dbReference type="InterPro" id="IPR005804">
    <property type="entry name" value="FA_desaturase_dom"/>
</dbReference>
<feature type="domain" description="Fatty acid desaturase" evidence="2">
    <location>
        <begin position="55"/>
        <end position="286"/>
    </location>
</feature>
<dbReference type="PANTHER" id="PTHR12879">
    <property type="entry name" value="SPHINGOLIPID DELTA 4 DESATURASE/C-4 HYDROXYLASE PROTEIN DES2"/>
    <property type="match status" value="1"/>
</dbReference>
<organism evidence="3 4">
    <name type="scientific">Kaustia mangrovi</name>
    <dbReference type="NCBI Taxonomy" id="2593653"/>
    <lineage>
        <taxon>Bacteria</taxon>
        <taxon>Pseudomonadati</taxon>
        <taxon>Pseudomonadota</taxon>
        <taxon>Alphaproteobacteria</taxon>
        <taxon>Hyphomicrobiales</taxon>
        <taxon>Parvibaculaceae</taxon>
        <taxon>Kaustia</taxon>
    </lineage>
</organism>
<accession>A0A7S8HDT7</accession>
<proteinExistence type="predicted"/>
<keyword evidence="1" id="KW-0812">Transmembrane</keyword>
<gene>
    <name evidence="3" type="ORF">HW532_21265</name>
</gene>
<dbReference type="AlphaFoldDB" id="A0A7S8HDT7"/>
<keyword evidence="1" id="KW-1133">Transmembrane helix</keyword>
<dbReference type="EMBL" id="CP058214">
    <property type="protein sequence ID" value="QPC45001.1"/>
    <property type="molecule type" value="Genomic_DNA"/>
</dbReference>
<evidence type="ECO:0000313" key="3">
    <source>
        <dbReference type="EMBL" id="QPC45001.1"/>
    </source>
</evidence>
<dbReference type="PANTHER" id="PTHR12879:SF8">
    <property type="entry name" value="SPHINGOLIPID DELTA(4)-DESATURASE DES1"/>
    <property type="match status" value="1"/>
</dbReference>
<dbReference type="GO" id="GO:0016020">
    <property type="term" value="C:membrane"/>
    <property type="evidence" value="ECO:0007669"/>
    <property type="project" value="GOC"/>
</dbReference>
<feature type="transmembrane region" description="Helical" evidence="1">
    <location>
        <begin position="186"/>
        <end position="209"/>
    </location>
</feature>
<keyword evidence="4" id="KW-1185">Reference proteome</keyword>
<dbReference type="GO" id="GO:0046513">
    <property type="term" value="P:ceramide biosynthetic process"/>
    <property type="evidence" value="ECO:0007669"/>
    <property type="project" value="TreeGrafter"/>
</dbReference>
<evidence type="ECO:0000256" key="1">
    <source>
        <dbReference type="SAM" id="Phobius"/>
    </source>
</evidence>
<feature type="transmembrane region" description="Helical" evidence="1">
    <location>
        <begin position="55"/>
        <end position="76"/>
    </location>
</feature>
<dbReference type="KEGG" id="kmn:HW532_21265"/>
<evidence type="ECO:0000259" key="2">
    <source>
        <dbReference type="Pfam" id="PF00487"/>
    </source>
</evidence>
<evidence type="ECO:0000313" key="4">
    <source>
        <dbReference type="Proteomes" id="UP000593594"/>
    </source>
</evidence>
<dbReference type="Proteomes" id="UP000593594">
    <property type="component" value="Chromosome"/>
</dbReference>
<sequence length="306" mass="33432">MPPDITHREALAAIAPEALARMKERSDRPGLARLAAHLGLLALTGAAVAASLGTWWLALPAMAVHGVVLVFLFAPLHETVHETAFRSPLANRIVAEICGFAILLPPRRFRYFHFAHHRHTQDEARDPELATPKPQGWPAYLWRLTGIAYWRDQAAALLSAAAGRPLPDYVPPSGRPRVVREARIHLAAYGAIAALCLATGWTAPLWFWIVPVLLGQPALRAYLLAEHTACPLVPDILANTRTTFTAPAIRFLAWNMPHHTAHHALPAVPFHQLPGLSAELRTNLKTTANGYPDAHRQIVAAFAPGS</sequence>
<name>A0A7S8HDT7_9HYPH</name>
<reference evidence="3 4" key="1">
    <citation type="submission" date="2020-06" db="EMBL/GenBank/DDBJ databases">
        <title>Genome sequence of 2 isolates from Red Sea Mangroves.</title>
        <authorList>
            <person name="Sefrji F."/>
            <person name="Michoud G."/>
            <person name="Merlino G."/>
            <person name="Daffonchio D."/>
        </authorList>
    </citation>
    <scope>NUCLEOTIDE SEQUENCE [LARGE SCALE GENOMIC DNA]</scope>
    <source>
        <strain evidence="3 4">R1DC25</strain>
    </source>
</reference>
<dbReference type="GO" id="GO:0042284">
    <property type="term" value="F:sphingolipid delta-4 desaturase activity"/>
    <property type="evidence" value="ECO:0007669"/>
    <property type="project" value="TreeGrafter"/>
</dbReference>
<keyword evidence="1" id="KW-0472">Membrane</keyword>
<protein>
    <submittedName>
        <fullName evidence="3">Fatty acid desaturase</fullName>
    </submittedName>
</protein>